<sequence length="201" mass="23433">MLDEQIIREYLLDNPDFFQRHPELLLALRLPHAERGAVSLVERRQEMLRARVSQLEEEITHLLSMASRNEKIFRFNCELSSELLDCEDMGELRQLLSTRLQTQYGFSHVRLITVHDLDSALADIWKKRLDTGYYFGRLTQSESQRLFGAEIGSVALTRLSEECGRVIFAIASHDGSHFHPEMDHMLMDQLRLMLDHLLPKL</sequence>
<dbReference type="RefSeq" id="WP_115138382.1">
    <property type="nucleotide sequence ID" value="NZ_JAKIKT010000001.1"/>
</dbReference>
<name>A0ABT0N177_9GAMM</name>
<gene>
    <name evidence="1" type="ORF">L2725_00055</name>
</gene>
<evidence type="ECO:0000313" key="2">
    <source>
        <dbReference type="Proteomes" id="UP001202831"/>
    </source>
</evidence>
<proteinExistence type="predicted"/>
<dbReference type="EMBL" id="JAKIKT010000001">
    <property type="protein sequence ID" value="MCL2912183.1"/>
    <property type="molecule type" value="Genomic_DNA"/>
</dbReference>
<protein>
    <submittedName>
        <fullName evidence="1">DUF484 family protein</fullName>
    </submittedName>
</protein>
<evidence type="ECO:0000313" key="1">
    <source>
        <dbReference type="EMBL" id="MCL2912183.1"/>
    </source>
</evidence>
<reference evidence="1 2" key="1">
    <citation type="submission" date="2022-01" db="EMBL/GenBank/DDBJ databases">
        <title>Whole genome-based taxonomy of the Shewanellaceae.</title>
        <authorList>
            <person name="Martin-Rodriguez A.J."/>
        </authorList>
    </citation>
    <scope>NUCLEOTIDE SEQUENCE [LARGE SCALE GENOMIC DNA]</scope>
    <source>
        <strain evidence="1 2">DSM 21332</strain>
    </source>
</reference>
<dbReference type="PANTHER" id="PTHR38765:SF1">
    <property type="entry name" value="DUF484 DOMAIN-CONTAINING PROTEIN"/>
    <property type="match status" value="1"/>
</dbReference>
<dbReference type="Proteomes" id="UP001202831">
    <property type="component" value="Unassembled WGS sequence"/>
</dbReference>
<dbReference type="InterPro" id="IPR007435">
    <property type="entry name" value="DUF484"/>
</dbReference>
<accession>A0ABT0N177</accession>
<dbReference type="Pfam" id="PF04340">
    <property type="entry name" value="DUF484"/>
    <property type="match status" value="1"/>
</dbReference>
<dbReference type="InterPro" id="IPR029016">
    <property type="entry name" value="GAF-like_dom_sf"/>
</dbReference>
<dbReference type="Gene3D" id="3.30.450.40">
    <property type="match status" value="1"/>
</dbReference>
<keyword evidence="2" id="KW-1185">Reference proteome</keyword>
<organism evidence="1 2">
    <name type="scientific">Shewanella corallii</name>
    <dbReference type="NCBI Taxonomy" id="560080"/>
    <lineage>
        <taxon>Bacteria</taxon>
        <taxon>Pseudomonadati</taxon>
        <taxon>Pseudomonadota</taxon>
        <taxon>Gammaproteobacteria</taxon>
        <taxon>Alteromonadales</taxon>
        <taxon>Shewanellaceae</taxon>
        <taxon>Shewanella</taxon>
    </lineage>
</organism>
<dbReference type="PANTHER" id="PTHR38765">
    <property type="entry name" value="DUF484 DOMAIN-CONTAINING PROTEIN"/>
    <property type="match status" value="1"/>
</dbReference>
<comment type="caution">
    <text evidence="1">The sequence shown here is derived from an EMBL/GenBank/DDBJ whole genome shotgun (WGS) entry which is preliminary data.</text>
</comment>